<organism evidence="2 3">
    <name type="scientific">Dreissena polymorpha</name>
    <name type="common">Zebra mussel</name>
    <name type="synonym">Mytilus polymorpha</name>
    <dbReference type="NCBI Taxonomy" id="45954"/>
    <lineage>
        <taxon>Eukaryota</taxon>
        <taxon>Metazoa</taxon>
        <taxon>Spiralia</taxon>
        <taxon>Lophotrochozoa</taxon>
        <taxon>Mollusca</taxon>
        <taxon>Bivalvia</taxon>
        <taxon>Autobranchia</taxon>
        <taxon>Heteroconchia</taxon>
        <taxon>Euheterodonta</taxon>
        <taxon>Imparidentia</taxon>
        <taxon>Neoheterodontei</taxon>
        <taxon>Myida</taxon>
        <taxon>Dreissenoidea</taxon>
        <taxon>Dreissenidae</taxon>
        <taxon>Dreissena</taxon>
    </lineage>
</organism>
<reference evidence="2" key="2">
    <citation type="submission" date="2020-11" db="EMBL/GenBank/DDBJ databases">
        <authorList>
            <person name="McCartney M.A."/>
            <person name="Auch B."/>
            <person name="Kono T."/>
            <person name="Mallez S."/>
            <person name="Becker A."/>
            <person name="Gohl D.M."/>
            <person name="Silverstein K.A.T."/>
            <person name="Koren S."/>
            <person name="Bechman K.B."/>
            <person name="Herman A."/>
            <person name="Abrahante J.E."/>
            <person name="Garbe J."/>
        </authorList>
    </citation>
    <scope>NUCLEOTIDE SEQUENCE</scope>
    <source>
        <strain evidence="2">Duluth1</strain>
        <tissue evidence="2">Whole animal</tissue>
    </source>
</reference>
<comment type="caution">
    <text evidence="2">The sequence shown here is derived from an EMBL/GenBank/DDBJ whole genome shotgun (WGS) entry which is preliminary data.</text>
</comment>
<keyword evidence="3" id="KW-1185">Reference proteome</keyword>
<reference evidence="2" key="1">
    <citation type="journal article" date="2019" name="bioRxiv">
        <title>The Genome of the Zebra Mussel, Dreissena polymorpha: A Resource for Invasive Species Research.</title>
        <authorList>
            <person name="McCartney M.A."/>
            <person name="Auch B."/>
            <person name="Kono T."/>
            <person name="Mallez S."/>
            <person name="Zhang Y."/>
            <person name="Obille A."/>
            <person name="Becker A."/>
            <person name="Abrahante J.E."/>
            <person name="Garbe J."/>
            <person name="Badalamenti J.P."/>
            <person name="Herman A."/>
            <person name="Mangelson H."/>
            <person name="Liachko I."/>
            <person name="Sullivan S."/>
            <person name="Sone E.D."/>
            <person name="Koren S."/>
            <person name="Silverstein K.A.T."/>
            <person name="Beckman K.B."/>
            <person name="Gohl D.M."/>
        </authorList>
    </citation>
    <scope>NUCLEOTIDE SEQUENCE</scope>
    <source>
        <strain evidence="2">Duluth1</strain>
        <tissue evidence="2">Whole animal</tissue>
    </source>
</reference>
<sequence length="69" mass="7810">MAHYQTPKSKPLQPVCETTPMYSVRVNQRATWVSSVTNKQMELREGNYGRGTTGGELREGQSLYASQHH</sequence>
<dbReference type="EMBL" id="JAIWYP010000004">
    <property type="protein sequence ID" value="KAH3831783.1"/>
    <property type="molecule type" value="Genomic_DNA"/>
</dbReference>
<evidence type="ECO:0000256" key="1">
    <source>
        <dbReference type="SAM" id="MobiDB-lite"/>
    </source>
</evidence>
<dbReference type="AlphaFoldDB" id="A0A9D4K370"/>
<name>A0A9D4K370_DREPO</name>
<evidence type="ECO:0000313" key="3">
    <source>
        <dbReference type="Proteomes" id="UP000828390"/>
    </source>
</evidence>
<proteinExistence type="predicted"/>
<protein>
    <submittedName>
        <fullName evidence="2">Uncharacterized protein</fullName>
    </submittedName>
</protein>
<accession>A0A9D4K370</accession>
<evidence type="ECO:0000313" key="2">
    <source>
        <dbReference type="EMBL" id="KAH3831783.1"/>
    </source>
</evidence>
<gene>
    <name evidence="2" type="ORF">DPMN_105053</name>
</gene>
<dbReference type="Proteomes" id="UP000828390">
    <property type="component" value="Unassembled WGS sequence"/>
</dbReference>
<feature type="region of interest" description="Disordered" evidence="1">
    <location>
        <begin position="43"/>
        <end position="69"/>
    </location>
</feature>